<reference evidence="4" key="2">
    <citation type="submission" date="2019-04" db="EMBL/GenBank/DDBJ databases">
        <authorList>
            <person name="Pasella M."/>
        </authorList>
    </citation>
    <scope>NUCLEOTIDE SEQUENCE</scope>
    <source>
        <strain evidence="4">PD2926</strain>
    </source>
</reference>
<proteinExistence type="predicted"/>
<feature type="transmembrane region" description="Helical" evidence="3">
    <location>
        <begin position="39"/>
        <end position="62"/>
    </location>
</feature>
<sequence length="165" mass="19665">MAISKSDCPVPFDQQPLNEYLALKKSWLFYWSTYRIDKYIVRILILSIIFFLLSWCLSTSLYPHYDNVWEIVFLGIVVIDLIFLLILVRLYLGWSYIIKRLLSATIFYEESGWYDGQVWIKKSDTLIQDRLVAFYQILPIINRIKNSLIMISIHFVFNLVLYSCI</sequence>
<keyword evidence="3" id="KW-1133">Transmembrane helix</keyword>
<dbReference type="PANTHER" id="PTHR34214">
    <property type="match status" value="1"/>
</dbReference>
<organism evidence="4">
    <name type="scientific">Bornetia secundiflora</name>
    <dbReference type="NCBI Taxonomy" id="2575637"/>
    <lineage>
        <taxon>Eukaryota</taxon>
        <taxon>Rhodophyta</taxon>
        <taxon>Florideophyceae</taxon>
        <taxon>Rhodymeniophycidae</taxon>
        <taxon>Ceramiales</taxon>
        <taxon>Wrangeliaceae</taxon>
        <taxon>Bornetia</taxon>
    </lineage>
</organism>
<geneLocation type="plastid" evidence="4"/>
<evidence type="ECO:0008006" key="5">
    <source>
        <dbReference type="Google" id="ProtNLM"/>
    </source>
</evidence>
<dbReference type="AlphaFoldDB" id="A0A4D6WTB8"/>
<gene>
    <name evidence="4" type="primary">ycf36</name>
</gene>
<keyword evidence="3" id="KW-0472">Membrane</keyword>
<dbReference type="Pfam" id="PF06799">
    <property type="entry name" value="CGLD27-like"/>
    <property type="match status" value="1"/>
</dbReference>
<dbReference type="InterPro" id="IPR009631">
    <property type="entry name" value="CGLD27-like"/>
</dbReference>
<name>A0A4D6WTB8_9FLOR</name>
<dbReference type="PANTHER" id="PTHR34214:SF3">
    <property type="entry name" value="PROTEIN CONSERVED IN THE GREEN LINEAGE AND DIATOMS 27, CHLOROPLASTIC"/>
    <property type="match status" value="1"/>
</dbReference>
<dbReference type="EMBL" id="MK814615">
    <property type="protein sequence ID" value="QCI04815.1"/>
    <property type="molecule type" value="Genomic_DNA"/>
</dbReference>
<evidence type="ECO:0000256" key="1">
    <source>
        <dbReference type="ARBA" id="ARBA00004474"/>
    </source>
</evidence>
<keyword evidence="3" id="KW-0812">Transmembrane</keyword>
<comment type="subcellular location">
    <subcellularLocation>
        <location evidence="1">Plastid</location>
    </subcellularLocation>
</comment>
<reference evidence="4" key="1">
    <citation type="journal article" date="2019" name="Mol. Phylogenet. Evol.">
        <title>Morphological evolution and classification of the red algal order Ceramiales inferred using plastid phylogenomics.</title>
        <authorList>
            <person name="Diaz-Tapia P."/>
            <person name="Pasella M.M."/>
            <person name="Verbruggen H."/>
            <person name="Maggs C.A."/>
        </authorList>
    </citation>
    <scope>NUCLEOTIDE SEQUENCE</scope>
    <source>
        <strain evidence="4">PD2926</strain>
    </source>
</reference>
<evidence type="ECO:0000313" key="4">
    <source>
        <dbReference type="EMBL" id="QCI04815.1"/>
    </source>
</evidence>
<keyword evidence="2 4" id="KW-0934">Plastid</keyword>
<protein>
    <recommendedName>
        <fullName evidence="5">Ycf36</fullName>
    </recommendedName>
</protein>
<evidence type="ECO:0000256" key="3">
    <source>
        <dbReference type="SAM" id="Phobius"/>
    </source>
</evidence>
<feature type="transmembrane region" description="Helical" evidence="3">
    <location>
        <begin position="68"/>
        <end position="92"/>
    </location>
</feature>
<dbReference type="GO" id="GO:0009536">
    <property type="term" value="C:plastid"/>
    <property type="evidence" value="ECO:0007669"/>
    <property type="project" value="UniProtKB-SubCell"/>
</dbReference>
<accession>A0A4D6WTB8</accession>
<evidence type="ECO:0000256" key="2">
    <source>
        <dbReference type="ARBA" id="ARBA00022640"/>
    </source>
</evidence>